<accession>A0AAI8Z8F1</accession>
<sequence length="759" mass="83703">MDEDGNASPNASPTSKSASGWNQTPTSGVGDAQRRSPVDQEITECHLNASRYTSTSNPFEVVDDSQQTAQKHLSETDAPAAVLATKAQLSSPASPTLDVLSSCTQYRSSSADPKTSAHPGLTAQPPTESLHREAYGTGPATKSNSFSPSTAFLDSVQEEKPTQTPILAQPATQPPRPSSSPRNDPADGISDVGARDNCSSEPSSEDGVRDSEDHQTSRSLAFTSGLHPSGLHHSILPQQQHKASEGAISRSMRPSSPFIADAGSAEITQEASENFPGLRSPTISPHGMDDSHLAPEDFFRDGHHRVLDKDIEEAGNDQQNDQTPINQMEEEETLNSDNHNDDDDLSLITRIEGSYMFAIVWYCLFPFWATFYWHFWYASRQRLVYVRVRKTRALSQDKIVENPYDIPLEQIEESVLLNDAHRKACLQALDELLTTRWWIRESCLLLLAFISTVALISAFWTIVAGVWPCRCWYQEIAGVMLINRSIASDNLCLDTASHCRQLLNGTKLLDGESACAKVEMVWSLLTLDHNLLGLPRAFSTVYTSVYTDYCVDVPDPRSGDDFESNWERSTNNPLQVLSESYTRTLERIHQGENLWSSNTSLEKQIVDLVTAARSQTSPMSLTWPVGHGHIPYTAPTSQYGSHCGEGFELFGLIGKAMRPMFVFLFPAAAGAAGMSPTPTLPTDVAPVGLWDCCSECVLKALDIVVDLERARYIDLLQVEEDDTDRAEQDGPSEMKMKYCPRCAQYHVHDSPFGDGVHEP</sequence>
<keyword evidence="2" id="KW-0812">Transmembrane</keyword>
<feature type="compositionally biased region" description="Basic and acidic residues" evidence="1">
    <location>
        <begin position="206"/>
        <end position="216"/>
    </location>
</feature>
<comment type="caution">
    <text evidence="3">The sequence shown here is derived from an EMBL/GenBank/DDBJ whole genome shotgun (WGS) entry which is preliminary data.</text>
</comment>
<feature type="compositionally biased region" description="Polar residues" evidence="1">
    <location>
        <begin position="87"/>
        <end position="113"/>
    </location>
</feature>
<evidence type="ECO:0000313" key="4">
    <source>
        <dbReference type="Proteomes" id="UP001296104"/>
    </source>
</evidence>
<dbReference type="AlphaFoldDB" id="A0AAI8Z8F1"/>
<feature type="compositionally biased region" description="Polar residues" evidence="1">
    <location>
        <begin position="140"/>
        <end position="152"/>
    </location>
</feature>
<feature type="region of interest" description="Disordered" evidence="1">
    <location>
        <begin position="1"/>
        <end position="254"/>
    </location>
</feature>
<dbReference type="Proteomes" id="UP001296104">
    <property type="component" value="Unassembled WGS sequence"/>
</dbReference>
<keyword evidence="4" id="KW-1185">Reference proteome</keyword>
<feature type="compositionally biased region" description="Polar residues" evidence="1">
    <location>
        <begin position="50"/>
        <end position="71"/>
    </location>
</feature>
<dbReference type="EMBL" id="CAVMBE010000113">
    <property type="protein sequence ID" value="CAK4034351.1"/>
    <property type="molecule type" value="Genomic_DNA"/>
</dbReference>
<organism evidence="3 4">
    <name type="scientific">Lecanosticta acicola</name>
    <dbReference type="NCBI Taxonomy" id="111012"/>
    <lineage>
        <taxon>Eukaryota</taxon>
        <taxon>Fungi</taxon>
        <taxon>Dikarya</taxon>
        <taxon>Ascomycota</taxon>
        <taxon>Pezizomycotina</taxon>
        <taxon>Dothideomycetes</taxon>
        <taxon>Dothideomycetidae</taxon>
        <taxon>Mycosphaerellales</taxon>
        <taxon>Mycosphaerellaceae</taxon>
        <taxon>Lecanosticta</taxon>
    </lineage>
</organism>
<reference evidence="3" key="1">
    <citation type="submission" date="2023-11" db="EMBL/GenBank/DDBJ databases">
        <authorList>
            <person name="Alioto T."/>
            <person name="Alioto T."/>
            <person name="Gomez Garrido J."/>
        </authorList>
    </citation>
    <scope>NUCLEOTIDE SEQUENCE</scope>
</reference>
<evidence type="ECO:0000256" key="1">
    <source>
        <dbReference type="SAM" id="MobiDB-lite"/>
    </source>
</evidence>
<feature type="region of interest" description="Disordered" evidence="1">
    <location>
        <begin position="272"/>
        <end position="295"/>
    </location>
</feature>
<feature type="transmembrane region" description="Helical" evidence="2">
    <location>
        <begin position="355"/>
        <end position="377"/>
    </location>
</feature>
<keyword evidence="2" id="KW-1133">Transmembrane helix</keyword>
<gene>
    <name evidence="3" type="ORF">LECACI_7A009509</name>
</gene>
<name>A0AAI8Z8F1_9PEZI</name>
<protein>
    <recommendedName>
        <fullName evidence="5">Transmembrane protein</fullName>
    </recommendedName>
</protein>
<keyword evidence="2" id="KW-0472">Membrane</keyword>
<feature type="transmembrane region" description="Helical" evidence="2">
    <location>
        <begin position="444"/>
        <end position="467"/>
    </location>
</feature>
<feature type="compositionally biased region" description="Polar residues" evidence="1">
    <location>
        <begin position="7"/>
        <end position="27"/>
    </location>
</feature>
<evidence type="ECO:0008006" key="5">
    <source>
        <dbReference type="Google" id="ProtNLM"/>
    </source>
</evidence>
<proteinExistence type="predicted"/>
<evidence type="ECO:0000313" key="3">
    <source>
        <dbReference type="EMBL" id="CAK4034351.1"/>
    </source>
</evidence>
<evidence type="ECO:0000256" key="2">
    <source>
        <dbReference type="SAM" id="Phobius"/>
    </source>
</evidence>